<dbReference type="Proteomes" id="UP000254040">
    <property type="component" value="Unassembled WGS sequence"/>
</dbReference>
<dbReference type="EC" id="2.7.11.1" evidence="6"/>
<accession>A0A378JVJ8</accession>
<evidence type="ECO:0000313" key="7">
    <source>
        <dbReference type="Proteomes" id="UP000054985"/>
    </source>
</evidence>
<evidence type="ECO:0000313" key="5">
    <source>
        <dbReference type="EMBL" id="KTD35462.1"/>
    </source>
</evidence>
<reference evidence="6 8" key="2">
    <citation type="submission" date="2018-06" db="EMBL/GenBank/DDBJ databases">
        <authorList>
            <consortium name="Pathogen Informatics"/>
            <person name="Doyle S."/>
        </authorList>
    </citation>
    <scope>NUCLEOTIDE SEQUENCE [LARGE SCALE GENOMIC DNA]</scope>
    <source>
        <strain evidence="6 8">NCTC12239</strain>
    </source>
</reference>
<keyword evidence="3" id="KW-0418">Kinase</keyword>
<keyword evidence="2 6" id="KW-0808">Transferase</keyword>
<proteinExistence type="inferred from homology"/>
<dbReference type="EMBL" id="UGOG01000001">
    <property type="protein sequence ID" value="STX62047.1"/>
    <property type="molecule type" value="Genomic_DNA"/>
</dbReference>
<dbReference type="InterPro" id="IPR012893">
    <property type="entry name" value="HipA-like_C"/>
</dbReference>
<name>A0A378JVJ8_9GAMM</name>
<dbReference type="PANTHER" id="PTHR37419">
    <property type="entry name" value="SERINE/THREONINE-PROTEIN KINASE TOXIN HIPA"/>
    <property type="match status" value="1"/>
</dbReference>
<dbReference type="GO" id="GO:0004674">
    <property type="term" value="F:protein serine/threonine kinase activity"/>
    <property type="evidence" value="ECO:0007669"/>
    <property type="project" value="UniProtKB-EC"/>
</dbReference>
<dbReference type="Pfam" id="PF07804">
    <property type="entry name" value="HipA_C"/>
    <property type="match status" value="1"/>
</dbReference>
<dbReference type="GO" id="GO:0005829">
    <property type="term" value="C:cytosol"/>
    <property type="evidence" value="ECO:0007669"/>
    <property type="project" value="TreeGrafter"/>
</dbReference>
<dbReference type="PANTHER" id="PTHR37419:SF1">
    <property type="entry name" value="SERINE_THREONINE-PROTEIN KINASE TOXIN HIPA"/>
    <property type="match status" value="1"/>
</dbReference>
<evidence type="ECO:0000256" key="2">
    <source>
        <dbReference type="ARBA" id="ARBA00022679"/>
    </source>
</evidence>
<keyword evidence="7" id="KW-1185">Reference proteome</keyword>
<evidence type="ECO:0000313" key="8">
    <source>
        <dbReference type="Proteomes" id="UP000254040"/>
    </source>
</evidence>
<evidence type="ECO:0000256" key="3">
    <source>
        <dbReference type="ARBA" id="ARBA00022777"/>
    </source>
</evidence>
<evidence type="ECO:0000256" key="1">
    <source>
        <dbReference type="ARBA" id="ARBA00010164"/>
    </source>
</evidence>
<feature type="domain" description="HipA-like C-terminal" evidence="4">
    <location>
        <begin position="16"/>
        <end position="129"/>
    </location>
</feature>
<dbReference type="STRING" id="39962.Lmor_0909"/>
<evidence type="ECO:0000259" key="4">
    <source>
        <dbReference type="Pfam" id="PF07804"/>
    </source>
</evidence>
<gene>
    <name evidence="6" type="primary">hipA_3</name>
    <name evidence="5" type="ORF">Lmor_0909</name>
    <name evidence="6" type="ORF">NCTC12239_00965</name>
</gene>
<dbReference type="Proteomes" id="UP000054985">
    <property type="component" value="Unassembled WGS sequence"/>
</dbReference>
<reference evidence="5 7" key="1">
    <citation type="submission" date="2015-11" db="EMBL/GenBank/DDBJ databases">
        <title>Genomic analysis of 38 Legionella species identifies large and diverse effector repertoires.</title>
        <authorList>
            <person name="Burstein D."/>
            <person name="Amaro F."/>
            <person name="Zusman T."/>
            <person name="Lifshitz Z."/>
            <person name="Cohen O."/>
            <person name="Gilbert J.A."/>
            <person name="Pupko T."/>
            <person name="Shuman H.A."/>
            <person name="Segal G."/>
        </authorList>
    </citation>
    <scope>NUCLEOTIDE SEQUENCE [LARGE SCALE GENOMIC DNA]</scope>
    <source>
        <strain evidence="5 7">ATCC 43877</strain>
    </source>
</reference>
<dbReference type="RefSeq" id="WP_278043775.1">
    <property type="nucleotide sequence ID" value="NZ_CAAAJG010000002.1"/>
</dbReference>
<organism evidence="6 8">
    <name type="scientific">Legionella moravica</name>
    <dbReference type="NCBI Taxonomy" id="39962"/>
    <lineage>
        <taxon>Bacteria</taxon>
        <taxon>Pseudomonadati</taxon>
        <taxon>Pseudomonadota</taxon>
        <taxon>Gammaproteobacteria</taxon>
        <taxon>Legionellales</taxon>
        <taxon>Legionellaceae</taxon>
        <taxon>Legionella</taxon>
    </lineage>
</organism>
<dbReference type="InterPro" id="IPR052028">
    <property type="entry name" value="HipA_Ser/Thr_kinase"/>
</dbReference>
<sequence>MHQRPMIVGEDGIRLSQAGAEDKLPVAFIEGNLAIPMNGAPSTHILKPINRDFPSLIENECFCLGLAKKIGLNAVGAAIHYADNTPYLLVKRYDRVETEQGTQRVHQEDFCQALGISPEMKYQRQGGPQMSEWFGKRDSKSTCL</sequence>
<dbReference type="EMBL" id="LNYN01000014">
    <property type="protein sequence ID" value="KTD35462.1"/>
    <property type="molecule type" value="Genomic_DNA"/>
</dbReference>
<protein>
    <submittedName>
        <fullName evidence="6">HipA protein, DNA binding regulator</fullName>
        <ecNumber evidence="6">2.7.11.1</ecNumber>
    </submittedName>
</protein>
<evidence type="ECO:0000313" key="6">
    <source>
        <dbReference type="EMBL" id="STX62047.1"/>
    </source>
</evidence>
<comment type="similarity">
    <text evidence="1">Belongs to the HipA Ser/Thr kinase family.</text>
</comment>
<dbReference type="AlphaFoldDB" id="A0A378JVJ8"/>